<sequence length="71" mass="8200">MTVKLFIKTQTTKGIHKDIVKVTWGAVNNAGRIFYSNTEVMSVEDFLKFKELFATVGLDEEKRMDTGRDHY</sequence>
<keyword evidence="2" id="KW-1185">Reference proteome</keyword>
<gene>
    <name evidence="1" type="ORF">SAMN02745133_01258</name>
</gene>
<dbReference type="RefSeq" id="WP_073237420.1">
    <property type="nucleotide sequence ID" value="NZ_FQUY01000007.1"/>
</dbReference>
<accession>A0A1M4WVH8</accession>
<name>A0A1M4WVH8_9FIRM</name>
<proteinExistence type="predicted"/>
<organism evidence="1 2">
    <name type="scientific">Desulforamulus putei DSM 12395</name>
    <dbReference type="NCBI Taxonomy" id="1121429"/>
    <lineage>
        <taxon>Bacteria</taxon>
        <taxon>Bacillati</taxon>
        <taxon>Bacillota</taxon>
        <taxon>Clostridia</taxon>
        <taxon>Eubacteriales</taxon>
        <taxon>Peptococcaceae</taxon>
        <taxon>Desulforamulus</taxon>
    </lineage>
</organism>
<protein>
    <submittedName>
        <fullName evidence="1">Uncharacterized protein</fullName>
    </submittedName>
</protein>
<dbReference type="AlphaFoldDB" id="A0A1M4WVH8"/>
<reference evidence="2" key="1">
    <citation type="submission" date="2016-11" db="EMBL/GenBank/DDBJ databases">
        <authorList>
            <person name="Varghese N."/>
            <person name="Submissions S."/>
        </authorList>
    </citation>
    <scope>NUCLEOTIDE SEQUENCE [LARGE SCALE GENOMIC DNA]</scope>
    <source>
        <strain evidence="2">DSM 12395</strain>
    </source>
</reference>
<evidence type="ECO:0000313" key="2">
    <source>
        <dbReference type="Proteomes" id="UP000184148"/>
    </source>
</evidence>
<dbReference type="EMBL" id="FQUY01000007">
    <property type="protein sequence ID" value="SHE84972.1"/>
    <property type="molecule type" value="Genomic_DNA"/>
</dbReference>
<dbReference type="OrthoDB" id="1787250at2"/>
<evidence type="ECO:0000313" key="1">
    <source>
        <dbReference type="EMBL" id="SHE84972.1"/>
    </source>
</evidence>
<dbReference type="Proteomes" id="UP000184148">
    <property type="component" value="Unassembled WGS sequence"/>
</dbReference>